<name>H1W1M7_COLHI</name>
<proteinExistence type="predicted"/>
<evidence type="ECO:0000313" key="1">
    <source>
        <dbReference type="EMBL" id="CCF46390.1"/>
    </source>
</evidence>
<organism evidence="1 2">
    <name type="scientific">Colletotrichum higginsianum (strain IMI 349063)</name>
    <name type="common">Crucifer anthracnose fungus</name>
    <dbReference type="NCBI Taxonomy" id="759273"/>
    <lineage>
        <taxon>Eukaryota</taxon>
        <taxon>Fungi</taxon>
        <taxon>Dikarya</taxon>
        <taxon>Ascomycota</taxon>
        <taxon>Pezizomycotina</taxon>
        <taxon>Sordariomycetes</taxon>
        <taxon>Hypocreomycetidae</taxon>
        <taxon>Glomerellales</taxon>
        <taxon>Glomerellaceae</taxon>
        <taxon>Colletotrichum</taxon>
        <taxon>Colletotrichum destructivum species complex</taxon>
    </lineage>
</organism>
<protein>
    <submittedName>
        <fullName evidence="1">Uncharacterized protein</fullName>
    </submittedName>
</protein>
<feature type="non-terminal residue" evidence="1">
    <location>
        <position position="70"/>
    </location>
</feature>
<feature type="non-terminal residue" evidence="1">
    <location>
        <position position="1"/>
    </location>
</feature>
<dbReference type="AlphaFoldDB" id="H1W1M7"/>
<accession>H1W1M7</accession>
<reference evidence="2" key="1">
    <citation type="journal article" date="2012" name="Nat. Genet.">
        <title>Lifestyle transitions in plant pathogenic Colletotrichum fungi deciphered by genome and transcriptome analyses.</title>
        <authorList>
            <person name="O'Connell R.J."/>
            <person name="Thon M.R."/>
            <person name="Hacquard S."/>
            <person name="Amyotte S.G."/>
            <person name="Kleemann J."/>
            <person name="Torres M.F."/>
            <person name="Damm U."/>
            <person name="Buiate E.A."/>
            <person name="Epstein L."/>
            <person name="Alkan N."/>
            <person name="Altmueller J."/>
            <person name="Alvarado-Balderrama L."/>
            <person name="Bauser C.A."/>
            <person name="Becker C."/>
            <person name="Birren B.W."/>
            <person name="Chen Z."/>
            <person name="Choi J."/>
            <person name="Crouch J.A."/>
            <person name="Duvick J.P."/>
            <person name="Farman M.A."/>
            <person name="Gan P."/>
            <person name="Heiman D."/>
            <person name="Henrissat B."/>
            <person name="Howard R.J."/>
            <person name="Kabbage M."/>
            <person name="Koch C."/>
            <person name="Kracher B."/>
            <person name="Kubo Y."/>
            <person name="Law A.D."/>
            <person name="Lebrun M.-H."/>
            <person name="Lee Y.-H."/>
            <person name="Miyara I."/>
            <person name="Moore N."/>
            <person name="Neumann U."/>
            <person name="Nordstroem K."/>
            <person name="Panaccione D.G."/>
            <person name="Panstruga R."/>
            <person name="Place M."/>
            <person name="Proctor R.H."/>
            <person name="Prusky D."/>
            <person name="Rech G."/>
            <person name="Reinhardt R."/>
            <person name="Rollins J.A."/>
            <person name="Rounsley S."/>
            <person name="Schardl C.L."/>
            <person name="Schwartz D.C."/>
            <person name="Shenoy N."/>
            <person name="Shirasu K."/>
            <person name="Sikhakolli U.R."/>
            <person name="Stueber K."/>
            <person name="Sukno S.A."/>
            <person name="Sweigard J.A."/>
            <person name="Takano Y."/>
            <person name="Takahara H."/>
            <person name="Trail F."/>
            <person name="van der Does H.C."/>
            <person name="Voll L.M."/>
            <person name="Will I."/>
            <person name="Young S."/>
            <person name="Zeng Q."/>
            <person name="Zhang J."/>
            <person name="Zhou S."/>
            <person name="Dickman M.B."/>
            <person name="Schulze-Lefert P."/>
            <person name="Ver Loren van Themaat E."/>
            <person name="Ma L.-J."/>
            <person name="Vaillancourt L.J."/>
        </authorList>
    </citation>
    <scope>NUCLEOTIDE SEQUENCE [LARGE SCALE GENOMIC DNA]</scope>
    <source>
        <strain evidence="2">IMI 349063</strain>
    </source>
</reference>
<dbReference type="HOGENOM" id="CLU_2764700_0_0_1"/>
<sequence length="70" mass="7472">PGRRTAQVCAVRCNSRSVLPACTALGSRTPSPSALCSLPYGRSAPSDEKFPRRPLAIQWSSATPSSRGLW</sequence>
<dbReference type="Proteomes" id="UP000007174">
    <property type="component" value="Unassembled WGS sequence"/>
</dbReference>
<gene>
    <name evidence="1" type="ORF">CH063_15159</name>
</gene>
<evidence type="ECO:0000313" key="2">
    <source>
        <dbReference type="Proteomes" id="UP000007174"/>
    </source>
</evidence>
<dbReference type="EMBL" id="CACQ02008650">
    <property type="protein sequence ID" value="CCF46390.1"/>
    <property type="molecule type" value="Genomic_DNA"/>
</dbReference>